<feature type="signal peptide" evidence="1">
    <location>
        <begin position="1"/>
        <end position="30"/>
    </location>
</feature>
<sequence>MKHISVAGSGRIALLSGVLLGMLLVSTAQAQGSGVRVATDRETCLQAAGASVPSATYTPGVDAYGNAVAPAEGDGGGVDSQWLAESVTIVLSVDMAKRYGIGNNGASFGAEAPLGQVTLRNGQVYVNGRPLQANDQAAFLDACNRLPMRRK</sequence>
<name>A0A1N7IM13_9PROT</name>
<reference evidence="2 3" key="1">
    <citation type="submission" date="2017-01" db="EMBL/GenBank/DDBJ databases">
        <authorList>
            <person name="Mah S.A."/>
            <person name="Swanson W.J."/>
            <person name="Moy G.W."/>
            <person name="Vacquier V.D."/>
        </authorList>
    </citation>
    <scope>NUCLEOTIDE SEQUENCE [LARGE SCALE GENOMIC DNA]</scope>
    <source>
        <strain evidence="2 3">DSM 11589</strain>
    </source>
</reference>
<organism evidence="2 3">
    <name type="scientific">Insolitispirillum peregrinum</name>
    <dbReference type="NCBI Taxonomy" id="80876"/>
    <lineage>
        <taxon>Bacteria</taxon>
        <taxon>Pseudomonadati</taxon>
        <taxon>Pseudomonadota</taxon>
        <taxon>Alphaproteobacteria</taxon>
        <taxon>Rhodospirillales</taxon>
        <taxon>Novispirillaceae</taxon>
        <taxon>Insolitispirillum</taxon>
    </lineage>
</organism>
<dbReference type="OrthoDB" id="7365624at2"/>
<feature type="chain" id="PRO_5012546231" evidence="1">
    <location>
        <begin position="31"/>
        <end position="151"/>
    </location>
</feature>
<evidence type="ECO:0000256" key="1">
    <source>
        <dbReference type="SAM" id="SignalP"/>
    </source>
</evidence>
<gene>
    <name evidence="2" type="ORF">SAMN05421779_101332</name>
</gene>
<protein>
    <submittedName>
        <fullName evidence="2">Uncharacterized protein</fullName>
    </submittedName>
</protein>
<dbReference type="Proteomes" id="UP000185678">
    <property type="component" value="Unassembled WGS sequence"/>
</dbReference>
<dbReference type="RefSeq" id="WP_076398318.1">
    <property type="nucleotide sequence ID" value="NZ_FTOA01000001.1"/>
</dbReference>
<dbReference type="EMBL" id="FTOA01000001">
    <property type="protein sequence ID" value="SIS38021.1"/>
    <property type="molecule type" value="Genomic_DNA"/>
</dbReference>
<dbReference type="AlphaFoldDB" id="A0A1N7IM13"/>
<evidence type="ECO:0000313" key="2">
    <source>
        <dbReference type="EMBL" id="SIS38021.1"/>
    </source>
</evidence>
<keyword evidence="1" id="KW-0732">Signal</keyword>
<evidence type="ECO:0000313" key="3">
    <source>
        <dbReference type="Proteomes" id="UP000185678"/>
    </source>
</evidence>
<accession>A0A1N7IM13</accession>
<proteinExistence type="predicted"/>
<keyword evidence="3" id="KW-1185">Reference proteome</keyword>